<feature type="domain" description="eRF1" evidence="6">
    <location>
        <begin position="41"/>
        <end position="113"/>
    </location>
</feature>
<evidence type="ECO:0000256" key="3">
    <source>
        <dbReference type="ARBA" id="ARBA00009504"/>
    </source>
</evidence>
<protein>
    <submittedName>
        <fullName evidence="9">Uncharacterized protein</fullName>
    </submittedName>
</protein>
<dbReference type="InterPro" id="IPR004405">
    <property type="entry name" value="TF_pelota"/>
</dbReference>
<dbReference type="FunFam" id="3.30.1330.30:FF:000008">
    <property type="entry name" value="Protein pelota homolog"/>
    <property type="match status" value="1"/>
</dbReference>
<dbReference type="GO" id="GO:0070481">
    <property type="term" value="P:nuclear-transcribed mRNA catabolic process, non-stop decay"/>
    <property type="evidence" value="ECO:0007669"/>
    <property type="project" value="InterPro"/>
</dbReference>
<dbReference type="GO" id="GO:0032790">
    <property type="term" value="P:ribosome disassembly"/>
    <property type="evidence" value="ECO:0007669"/>
    <property type="project" value="TreeGrafter"/>
</dbReference>
<evidence type="ECO:0000256" key="2">
    <source>
        <dbReference type="ARBA" id="ARBA00004496"/>
    </source>
</evidence>
<accession>A0AAF3EBW3</accession>
<dbReference type="Pfam" id="PF03464">
    <property type="entry name" value="eRF1_2"/>
    <property type="match status" value="1"/>
</dbReference>
<reference evidence="9" key="1">
    <citation type="submission" date="2024-02" db="UniProtKB">
        <authorList>
            <consortium name="WormBaseParasite"/>
        </authorList>
    </citation>
    <scope>IDENTIFICATION</scope>
</reference>
<dbReference type="GO" id="GO:0070651">
    <property type="term" value="P:nonfunctional rRNA decay"/>
    <property type="evidence" value="ECO:0007669"/>
    <property type="project" value="TreeGrafter"/>
</dbReference>
<feature type="domain" description="eRF1" evidence="7">
    <location>
        <begin position="130"/>
        <end position="220"/>
    </location>
</feature>
<dbReference type="InterPro" id="IPR029064">
    <property type="entry name" value="Ribosomal_eL30-like_sf"/>
</dbReference>
<dbReference type="PANTHER" id="PTHR10853">
    <property type="entry name" value="PELOTA"/>
    <property type="match status" value="1"/>
</dbReference>
<dbReference type="AlphaFoldDB" id="A0AAF3EBW3"/>
<name>A0AAF3EBW3_9BILA</name>
<evidence type="ECO:0000313" key="9">
    <source>
        <dbReference type="WBParaSite" id="MBELARI_LOCUS11441"/>
    </source>
</evidence>
<evidence type="ECO:0000256" key="5">
    <source>
        <dbReference type="ARBA" id="ARBA00022723"/>
    </source>
</evidence>
<dbReference type="WBParaSite" id="MBELARI_LOCUS11441">
    <property type="protein sequence ID" value="MBELARI_LOCUS11441"/>
    <property type="gene ID" value="MBELARI_LOCUS11441"/>
</dbReference>
<organism evidence="8 9">
    <name type="scientific">Mesorhabditis belari</name>
    <dbReference type="NCBI Taxonomy" id="2138241"/>
    <lineage>
        <taxon>Eukaryota</taxon>
        <taxon>Metazoa</taxon>
        <taxon>Ecdysozoa</taxon>
        <taxon>Nematoda</taxon>
        <taxon>Chromadorea</taxon>
        <taxon>Rhabditida</taxon>
        <taxon>Rhabditina</taxon>
        <taxon>Rhabditomorpha</taxon>
        <taxon>Rhabditoidea</taxon>
        <taxon>Rhabditidae</taxon>
        <taxon>Mesorhabditinae</taxon>
        <taxon>Mesorhabditis</taxon>
    </lineage>
</organism>
<dbReference type="GO" id="GO:0046872">
    <property type="term" value="F:metal ion binding"/>
    <property type="evidence" value="ECO:0007669"/>
    <property type="project" value="UniProtKB-KW"/>
</dbReference>
<dbReference type="GO" id="GO:0070966">
    <property type="term" value="P:nuclear-transcribed mRNA catabolic process, no-go decay"/>
    <property type="evidence" value="ECO:0007669"/>
    <property type="project" value="InterPro"/>
</dbReference>
<dbReference type="Pfam" id="PF03465">
    <property type="entry name" value="eRF1_3"/>
    <property type="match status" value="1"/>
</dbReference>
<comment type="subcellular location">
    <subcellularLocation>
        <location evidence="2">Cytoplasm</location>
    </subcellularLocation>
</comment>
<proteinExistence type="inferred from homology"/>
<keyword evidence="5" id="KW-0479">Metal-binding</keyword>
<evidence type="ECO:0000313" key="8">
    <source>
        <dbReference type="Proteomes" id="UP000887575"/>
    </source>
</evidence>
<dbReference type="Proteomes" id="UP000887575">
    <property type="component" value="Unassembled WGS sequence"/>
</dbReference>
<dbReference type="SUPFAM" id="SSF55315">
    <property type="entry name" value="L30e-like"/>
    <property type="match status" value="1"/>
</dbReference>
<dbReference type="GO" id="GO:0071025">
    <property type="term" value="P:RNA surveillance"/>
    <property type="evidence" value="ECO:0007669"/>
    <property type="project" value="InterPro"/>
</dbReference>
<dbReference type="Gene3D" id="3.30.1330.30">
    <property type="match status" value="1"/>
</dbReference>
<dbReference type="InterPro" id="IPR005142">
    <property type="entry name" value="eRF1_3"/>
</dbReference>
<dbReference type="InterPro" id="IPR005141">
    <property type="entry name" value="eRF1_2"/>
</dbReference>
<evidence type="ECO:0000259" key="7">
    <source>
        <dbReference type="Pfam" id="PF03465"/>
    </source>
</evidence>
<evidence type="ECO:0000259" key="6">
    <source>
        <dbReference type="Pfam" id="PF03464"/>
    </source>
</evidence>
<keyword evidence="8" id="KW-1185">Reference proteome</keyword>
<keyword evidence="4" id="KW-0963">Cytoplasm</keyword>
<dbReference type="GO" id="GO:0005737">
    <property type="term" value="C:cytoplasm"/>
    <property type="evidence" value="ECO:0007669"/>
    <property type="project" value="UniProtKB-SubCell"/>
</dbReference>
<evidence type="ECO:0000256" key="1">
    <source>
        <dbReference type="ARBA" id="ARBA00001968"/>
    </source>
</evidence>
<comment type="similarity">
    <text evidence="3">Belongs to the eukaryotic release factor 1 family. Pelota subfamily.</text>
</comment>
<dbReference type="SUPFAM" id="SSF53137">
    <property type="entry name" value="Translational machinery components"/>
    <property type="match status" value="1"/>
</dbReference>
<dbReference type="PANTHER" id="PTHR10853:SF0">
    <property type="entry name" value="PROTEIN PELOTA HOMOLOG"/>
    <property type="match status" value="1"/>
</dbReference>
<evidence type="ECO:0000256" key="4">
    <source>
        <dbReference type="ARBA" id="ARBA00022490"/>
    </source>
</evidence>
<comment type="cofactor">
    <cofactor evidence="1">
        <name>a divalent metal cation</name>
        <dbReference type="ChEBI" id="CHEBI:60240"/>
    </cofactor>
</comment>
<sequence>MSKTIFALYFFTLLPKHSIDLERLDAALDPTTEVDVAAVVLHEDLAHIPRKRKGFTSQHKRGIIRFLDATAAFLKHVDFKIVKCYLIASRGFLNQQFMDHLIACADNQGKVLEDPNIAAWLTDTQAQGVVKALKQFFEYMSTEPDRAYYGYKHVAGANAEQAIETLLIAFLLFRSQDITRKRYVKLVENGANVLIFSSMHVNGERLALLTAFAVILRFAIPELDEEQMNEDPGEESIP</sequence>